<evidence type="ECO:0000313" key="1">
    <source>
        <dbReference type="EMBL" id="CAG8700111.1"/>
    </source>
</evidence>
<gene>
    <name evidence="1" type="ORF">DHETER_LOCUS11708</name>
</gene>
<dbReference type="Proteomes" id="UP000789702">
    <property type="component" value="Unassembled WGS sequence"/>
</dbReference>
<reference evidence="1" key="1">
    <citation type="submission" date="2021-06" db="EMBL/GenBank/DDBJ databases">
        <authorList>
            <person name="Kallberg Y."/>
            <person name="Tangrot J."/>
            <person name="Rosling A."/>
        </authorList>
    </citation>
    <scope>NUCLEOTIDE SEQUENCE</scope>
    <source>
        <strain evidence="1">IL203A</strain>
    </source>
</reference>
<organism evidence="1 2">
    <name type="scientific">Dentiscutata heterogama</name>
    <dbReference type="NCBI Taxonomy" id="1316150"/>
    <lineage>
        <taxon>Eukaryota</taxon>
        <taxon>Fungi</taxon>
        <taxon>Fungi incertae sedis</taxon>
        <taxon>Mucoromycota</taxon>
        <taxon>Glomeromycotina</taxon>
        <taxon>Glomeromycetes</taxon>
        <taxon>Diversisporales</taxon>
        <taxon>Gigasporaceae</taxon>
        <taxon>Dentiscutata</taxon>
    </lineage>
</organism>
<feature type="non-terminal residue" evidence="1">
    <location>
        <position position="1"/>
    </location>
</feature>
<proteinExistence type="predicted"/>
<keyword evidence="2" id="KW-1185">Reference proteome</keyword>
<evidence type="ECO:0000313" key="2">
    <source>
        <dbReference type="Proteomes" id="UP000789702"/>
    </source>
</evidence>
<sequence length="54" mass="6175">NEFLLEKNEMVKAIVEGEFAQETEDNVPSVHICENFTCGMPISNVEELVDKLKY</sequence>
<comment type="caution">
    <text evidence="1">The sequence shown here is derived from an EMBL/GenBank/DDBJ whole genome shotgun (WGS) entry which is preliminary data.</text>
</comment>
<dbReference type="EMBL" id="CAJVPU010026488">
    <property type="protein sequence ID" value="CAG8700111.1"/>
    <property type="molecule type" value="Genomic_DNA"/>
</dbReference>
<name>A0ACA9PD67_9GLOM</name>
<protein>
    <submittedName>
        <fullName evidence="1">3335_t:CDS:1</fullName>
    </submittedName>
</protein>
<accession>A0ACA9PD67</accession>